<dbReference type="Proteomes" id="UP001642409">
    <property type="component" value="Unassembled WGS sequence"/>
</dbReference>
<organism evidence="1">
    <name type="scientific">Hexamita inflata</name>
    <dbReference type="NCBI Taxonomy" id="28002"/>
    <lineage>
        <taxon>Eukaryota</taxon>
        <taxon>Metamonada</taxon>
        <taxon>Diplomonadida</taxon>
        <taxon>Hexamitidae</taxon>
        <taxon>Hexamitinae</taxon>
        <taxon>Hexamita</taxon>
    </lineage>
</organism>
<dbReference type="EMBL" id="CAXDID020000007">
    <property type="protein sequence ID" value="CAL5976714.1"/>
    <property type="molecule type" value="Genomic_DNA"/>
</dbReference>
<dbReference type="EMBL" id="CAXDID020000021">
    <property type="protein sequence ID" value="CAL5987451.1"/>
    <property type="molecule type" value="Genomic_DNA"/>
</dbReference>
<name>A0AA86R4Q3_9EUKA</name>
<evidence type="ECO:0000313" key="3">
    <source>
        <dbReference type="EMBL" id="CAL5987451.1"/>
    </source>
</evidence>
<evidence type="ECO:0000313" key="4">
    <source>
        <dbReference type="Proteomes" id="UP001642409"/>
    </source>
</evidence>
<reference evidence="2 4" key="2">
    <citation type="submission" date="2024-07" db="EMBL/GenBank/DDBJ databases">
        <authorList>
            <person name="Akdeniz Z."/>
        </authorList>
    </citation>
    <scope>NUCLEOTIDE SEQUENCE [LARGE SCALE GENOMIC DNA]</scope>
</reference>
<accession>A0AA86R4Q3</accession>
<evidence type="ECO:0000313" key="1">
    <source>
        <dbReference type="EMBL" id="CAI9962225.1"/>
    </source>
</evidence>
<dbReference type="EMBL" id="CATOUU010000952">
    <property type="protein sequence ID" value="CAI9962225.1"/>
    <property type="molecule type" value="Genomic_DNA"/>
</dbReference>
<reference evidence="1" key="1">
    <citation type="submission" date="2023-06" db="EMBL/GenBank/DDBJ databases">
        <authorList>
            <person name="Kurt Z."/>
        </authorList>
    </citation>
    <scope>NUCLEOTIDE SEQUENCE</scope>
</reference>
<gene>
    <name evidence="2" type="ORF">HINF_LOCUS3954</name>
    <name evidence="1" type="ORF">HINF_LOCUS49870</name>
    <name evidence="3" type="ORF">HINF_LOCUS9899</name>
</gene>
<keyword evidence="4" id="KW-1185">Reference proteome</keyword>
<evidence type="ECO:0000313" key="2">
    <source>
        <dbReference type="EMBL" id="CAL5976714.1"/>
    </source>
</evidence>
<proteinExistence type="predicted"/>
<protein>
    <submittedName>
        <fullName evidence="2">Hypothetical_protein</fullName>
    </submittedName>
</protein>
<dbReference type="AlphaFoldDB" id="A0AA86R4Q3"/>
<comment type="caution">
    <text evidence="1">The sequence shown here is derived from an EMBL/GenBank/DDBJ whole genome shotgun (WGS) entry which is preliminary data.</text>
</comment>
<sequence length="107" mass="12826">MRLNEKQIEQMKELVDEAENCGNTVDWEKISEAIGSVVTQNKYMKVTGAYRWTEEQKEKLKNLWIKHCDNPDFELFVKELQPLKLRQIKSELKFMTKNNITLKKYEE</sequence>